<gene>
    <name evidence="1" type="ORF">Golob_021547</name>
</gene>
<proteinExistence type="predicted"/>
<organism evidence="1 2">
    <name type="scientific">Gossypium lobatum</name>
    <dbReference type="NCBI Taxonomy" id="34289"/>
    <lineage>
        <taxon>Eukaryota</taxon>
        <taxon>Viridiplantae</taxon>
        <taxon>Streptophyta</taxon>
        <taxon>Embryophyta</taxon>
        <taxon>Tracheophyta</taxon>
        <taxon>Spermatophyta</taxon>
        <taxon>Magnoliopsida</taxon>
        <taxon>eudicotyledons</taxon>
        <taxon>Gunneridae</taxon>
        <taxon>Pentapetalae</taxon>
        <taxon>rosids</taxon>
        <taxon>malvids</taxon>
        <taxon>Malvales</taxon>
        <taxon>Malvaceae</taxon>
        <taxon>Malvoideae</taxon>
        <taxon>Gossypium</taxon>
    </lineage>
</organism>
<accession>A0A7J8LE67</accession>
<evidence type="ECO:0000313" key="1">
    <source>
        <dbReference type="EMBL" id="MBA0550612.1"/>
    </source>
</evidence>
<protein>
    <submittedName>
        <fullName evidence="1">Uncharacterized protein</fullName>
    </submittedName>
</protein>
<dbReference type="AlphaFoldDB" id="A0A7J8LE67"/>
<sequence>MESDFQALSIREKEEEELGDQSLSLFENSLILVRGKWCVLGWKLSVRRFDRRRNNVHCHGGGRVNCFRGLIEWLLLRVLRVLISRKGRPLEWIRDMRSILSNFSSKVGIGVANKENIVGDDLGDNSVGPVDELDVNIKHTEASVIKTDDLKKRPRSTVDDTVDGKPF</sequence>
<dbReference type="Proteomes" id="UP000593572">
    <property type="component" value="Unassembled WGS sequence"/>
</dbReference>
<dbReference type="EMBL" id="JABEZX010000002">
    <property type="protein sequence ID" value="MBA0550612.1"/>
    <property type="molecule type" value="Genomic_DNA"/>
</dbReference>
<evidence type="ECO:0000313" key="2">
    <source>
        <dbReference type="Proteomes" id="UP000593572"/>
    </source>
</evidence>
<comment type="caution">
    <text evidence="1">The sequence shown here is derived from an EMBL/GenBank/DDBJ whole genome shotgun (WGS) entry which is preliminary data.</text>
</comment>
<reference evidence="1 2" key="1">
    <citation type="journal article" date="2019" name="Genome Biol. Evol.">
        <title>Insights into the evolution of the New World diploid cottons (Gossypium, subgenus Houzingenia) based on genome sequencing.</title>
        <authorList>
            <person name="Grover C.E."/>
            <person name="Arick M.A. 2nd"/>
            <person name="Thrash A."/>
            <person name="Conover J.L."/>
            <person name="Sanders W.S."/>
            <person name="Peterson D.G."/>
            <person name="Frelichowski J.E."/>
            <person name="Scheffler J.A."/>
            <person name="Scheffler B.E."/>
            <person name="Wendel J.F."/>
        </authorList>
    </citation>
    <scope>NUCLEOTIDE SEQUENCE [LARGE SCALE GENOMIC DNA]</scope>
    <source>
        <strain evidence="1">157</strain>
        <tissue evidence="1">Leaf</tissue>
    </source>
</reference>
<name>A0A7J8LE67_9ROSI</name>
<feature type="non-terminal residue" evidence="1">
    <location>
        <position position="167"/>
    </location>
</feature>
<keyword evidence="2" id="KW-1185">Reference proteome</keyword>